<name>A0A0L9UZE8_PHAAN</name>
<dbReference type="AlphaFoldDB" id="A0A0L9UZE8"/>
<gene>
    <name evidence="1" type="ORF">LR48_Vigan07g194400</name>
</gene>
<sequence>MSATEADACQVHQLGGGKVITRRSKKLRMENERMEAKGLFSHLRYSETNRWLKKKDVYSNWLRPVQVQDRMTTEAVFLLYAIKNDVPTNWVEVIKDHMIDAGTKHARHLPYVVFISKILTLQGVDTTKGWCFKDDENMVHSSGSTPTLNEDRTNFVPETNFERFVVEKLKRLE</sequence>
<accession>A0A0L9UZE8</accession>
<proteinExistence type="predicted"/>
<protein>
    <submittedName>
        <fullName evidence="1">Uncharacterized protein</fullName>
    </submittedName>
</protein>
<dbReference type="EMBL" id="CM003377">
    <property type="protein sequence ID" value="KOM48240.1"/>
    <property type="molecule type" value="Genomic_DNA"/>
</dbReference>
<organism evidence="1 2">
    <name type="scientific">Phaseolus angularis</name>
    <name type="common">Azuki bean</name>
    <name type="synonym">Vigna angularis</name>
    <dbReference type="NCBI Taxonomy" id="3914"/>
    <lineage>
        <taxon>Eukaryota</taxon>
        <taxon>Viridiplantae</taxon>
        <taxon>Streptophyta</taxon>
        <taxon>Embryophyta</taxon>
        <taxon>Tracheophyta</taxon>
        <taxon>Spermatophyta</taxon>
        <taxon>Magnoliopsida</taxon>
        <taxon>eudicotyledons</taxon>
        <taxon>Gunneridae</taxon>
        <taxon>Pentapetalae</taxon>
        <taxon>rosids</taxon>
        <taxon>fabids</taxon>
        <taxon>Fabales</taxon>
        <taxon>Fabaceae</taxon>
        <taxon>Papilionoideae</taxon>
        <taxon>50 kb inversion clade</taxon>
        <taxon>NPAAA clade</taxon>
        <taxon>indigoferoid/millettioid clade</taxon>
        <taxon>Phaseoleae</taxon>
        <taxon>Vigna</taxon>
    </lineage>
</organism>
<dbReference type="Proteomes" id="UP000053144">
    <property type="component" value="Chromosome 7"/>
</dbReference>
<evidence type="ECO:0000313" key="1">
    <source>
        <dbReference type="EMBL" id="KOM48240.1"/>
    </source>
</evidence>
<dbReference type="Gramene" id="KOM48240">
    <property type="protein sequence ID" value="KOM48240"/>
    <property type="gene ID" value="LR48_Vigan07g194400"/>
</dbReference>
<reference evidence="2" key="1">
    <citation type="journal article" date="2015" name="Proc. Natl. Acad. Sci. U.S.A.">
        <title>Genome sequencing of adzuki bean (Vigna angularis) provides insight into high starch and low fat accumulation and domestication.</title>
        <authorList>
            <person name="Yang K."/>
            <person name="Tian Z."/>
            <person name="Chen C."/>
            <person name="Luo L."/>
            <person name="Zhao B."/>
            <person name="Wang Z."/>
            <person name="Yu L."/>
            <person name="Li Y."/>
            <person name="Sun Y."/>
            <person name="Li W."/>
            <person name="Chen Y."/>
            <person name="Li Y."/>
            <person name="Zhang Y."/>
            <person name="Ai D."/>
            <person name="Zhao J."/>
            <person name="Shang C."/>
            <person name="Ma Y."/>
            <person name="Wu B."/>
            <person name="Wang M."/>
            <person name="Gao L."/>
            <person name="Sun D."/>
            <person name="Zhang P."/>
            <person name="Guo F."/>
            <person name="Wang W."/>
            <person name="Li Y."/>
            <person name="Wang J."/>
            <person name="Varshney R.K."/>
            <person name="Wang J."/>
            <person name="Ling H.Q."/>
            <person name="Wan P."/>
        </authorList>
    </citation>
    <scope>NUCLEOTIDE SEQUENCE</scope>
    <source>
        <strain evidence="2">cv. Jingnong 6</strain>
    </source>
</reference>
<evidence type="ECO:0000313" key="2">
    <source>
        <dbReference type="Proteomes" id="UP000053144"/>
    </source>
</evidence>